<name>A0A813NYH2_9BILA</name>
<dbReference type="Proteomes" id="UP000663829">
    <property type="component" value="Unassembled WGS sequence"/>
</dbReference>
<dbReference type="EMBL" id="CAJOBC010000024">
    <property type="protein sequence ID" value="CAF3520909.1"/>
    <property type="molecule type" value="Genomic_DNA"/>
</dbReference>
<sequence>MLQNVQDIEDRILRDSRRTQNLADSVKQRSYAYTDIMMEYEKLQIRERDLLRDIFTLQSQPLSGDKEGEFDSLSDYQKERLRSLQRKNAEVEKERRIIQEQLEELISTNRSDMSLSIYNTPHRLLRELKDQEDLNENALNSLRMRLFADRSLSLSRVSSLPTSYNFNNKYTRSRENFGDDVRTFRNDYLKFGGHNPALLARYTDLEYKLRSYENNNDWMGNNPEPLTPYRHRSRDEVDDRFRQFNTENKKLLNDVDSLQKKYRNLNTAMYNHPHDRSLLEPVTPYGADGYRPHHHHPPQYYPTRRSPVSFPAISTRSPTYDPHYRDYRPPTTTNVRSEQPLRLDQDLRYKTPRTMARSTPTRSLLLSNMNKLRDPLDPSPYDPVGGFVIFFDFILNLEQPTELCRLVTCLHHPKLGLGEPSQLQSFTCETFTDQNGYKMSVALIATKQPVPRCPPQQALTIIIEIQTAAHQPHYTQLQTRSWTKIPLFDHKNRLLSGRWKVPARNLPIQYDASLAIVSMLPAAGMMELHYRLVNYKDAEEQTNAPLSPTFRDLYAYVPQLNKEIKPKEPYTLG</sequence>
<evidence type="ECO:0000256" key="1">
    <source>
        <dbReference type="SAM" id="Coils"/>
    </source>
</evidence>
<keyword evidence="1" id="KW-0175">Coiled coil</keyword>
<evidence type="ECO:0000313" key="5">
    <source>
        <dbReference type="Proteomes" id="UP000663829"/>
    </source>
</evidence>
<keyword evidence="5" id="KW-1185">Reference proteome</keyword>
<feature type="region of interest" description="Disordered" evidence="2">
    <location>
        <begin position="292"/>
        <end position="337"/>
    </location>
</feature>
<evidence type="ECO:0000256" key="2">
    <source>
        <dbReference type="SAM" id="MobiDB-lite"/>
    </source>
</evidence>
<reference evidence="3" key="1">
    <citation type="submission" date="2021-02" db="EMBL/GenBank/DDBJ databases">
        <authorList>
            <person name="Nowell W R."/>
        </authorList>
    </citation>
    <scope>NUCLEOTIDE SEQUENCE</scope>
</reference>
<dbReference type="OrthoDB" id="289416at2759"/>
<evidence type="ECO:0000313" key="4">
    <source>
        <dbReference type="EMBL" id="CAF3520909.1"/>
    </source>
</evidence>
<evidence type="ECO:0000313" key="3">
    <source>
        <dbReference type="EMBL" id="CAF0742418.1"/>
    </source>
</evidence>
<dbReference type="InterPro" id="IPR038800">
    <property type="entry name" value="CCDC17"/>
</dbReference>
<proteinExistence type="predicted"/>
<accession>A0A813NYH2</accession>
<organism evidence="3 5">
    <name type="scientific">Didymodactylos carnosus</name>
    <dbReference type="NCBI Taxonomy" id="1234261"/>
    <lineage>
        <taxon>Eukaryota</taxon>
        <taxon>Metazoa</taxon>
        <taxon>Spiralia</taxon>
        <taxon>Gnathifera</taxon>
        <taxon>Rotifera</taxon>
        <taxon>Eurotatoria</taxon>
        <taxon>Bdelloidea</taxon>
        <taxon>Philodinida</taxon>
        <taxon>Philodinidae</taxon>
        <taxon>Didymodactylos</taxon>
    </lineage>
</organism>
<gene>
    <name evidence="3" type="ORF">GPM918_LOCUS347</name>
    <name evidence="4" type="ORF">SRO942_LOCUS348</name>
</gene>
<dbReference type="Proteomes" id="UP000681722">
    <property type="component" value="Unassembled WGS sequence"/>
</dbReference>
<dbReference type="PANTHER" id="PTHR33820:SF2">
    <property type="entry name" value="COILED-COIL DOMAIN-CONTAINING PROTEIN 17"/>
    <property type="match status" value="1"/>
</dbReference>
<dbReference type="PANTHER" id="PTHR33820">
    <property type="entry name" value="COILED-COIL DOMAIN-CONTAINING PROTEIN 17"/>
    <property type="match status" value="1"/>
</dbReference>
<comment type="caution">
    <text evidence="3">The sequence shown here is derived from an EMBL/GenBank/DDBJ whole genome shotgun (WGS) entry which is preliminary data.</text>
</comment>
<feature type="coiled-coil region" evidence="1">
    <location>
        <begin position="241"/>
        <end position="268"/>
    </location>
</feature>
<protein>
    <submittedName>
        <fullName evidence="3">Uncharacterized protein</fullName>
    </submittedName>
</protein>
<feature type="coiled-coil region" evidence="1">
    <location>
        <begin position="74"/>
        <end position="145"/>
    </location>
</feature>
<dbReference type="AlphaFoldDB" id="A0A813NYH2"/>
<dbReference type="EMBL" id="CAJNOQ010000024">
    <property type="protein sequence ID" value="CAF0742418.1"/>
    <property type="molecule type" value="Genomic_DNA"/>
</dbReference>